<dbReference type="Proteomes" id="UP000694904">
    <property type="component" value="Chromosome 2"/>
</dbReference>
<protein>
    <submittedName>
        <fullName evidence="3">Metallothionein-3</fullName>
    </submittedName>
</protein>
<evidence type="ECO:0000256" key="1">
    <source>
        <dbReference type="SAM" id="MobiDB-lite"/>
    </source>
</evidence>
<organism evidence="2 3">
    <name type="scientific">Drosophila arizonae</name>
    <name type="common">Fruit fly</name>
    <dbReference type="NCBI Taxonomy" id="7263"/>
    <lineage>
        <taxon>Eukaryota</taxon>
        <taxon>Metazoa</taxon>
        <taxon>Ecdysozoa</taxon>
        <taxon>Arthropoda</taxon>
        <taxon>Hexapoda</taxon>
        <taxon>Insecta</taxon>
        <taxon>Pterygota</taxon>
        <taxon>Neoptera</taxon>
        <taxon>Endopterygota</taxon>
        <taxon>Diptera</taxon>
        <taxon>Brachycera</taxon>
        <taxon>Muscomorpha</taxon>
        <taxon>Ephydroidea</taxon>
        <taxon>Drosophilidae</taxon>
        <taxon>Drosophila</taxon>
    </lineage>
</organism>
<reference evidence="2" key="1">
    <citation type="journal article" date="1997" name="Nucleic Acids Res.">
        <title>tRNAscan-SE: a program for improved detection of transfer RNA genes in genomic sequence.</title>
        <authorList>
            <person name="Lowe T.M."/>
            <person name="Eddy S.R."/>
        </authorList>
    </citation>
    <scope>NUCLEOTIDE SEQUENCE [LARGE SCALE GENOMIC DNA]</scope>
</reference>
<evidence type="ECO:0000313" key="2">
    <source>
        <dbReference type="Proteomes" id="UP000694904"/>
    </source>
</evidence>
<sequence>MPCIGCEKACKCTADKCSEDCKCVTPGKCCCNPSKTEQTSTGGCCKKGKGAGEDNGPKECCKTAKD</sequence>
<reference evidence="3" key="3">
    <citation type="submission" date="2025-08" db="UniProtKB">
        <authorList>
            <consortium name="RefSeq"/>
        </authorList>
    </citation>
    <scope>IDENTIFICATION</scope>
    <source>
        <tissue evidence="3">Whole organism</tissue>
    </source>
</reference>
<dbReference type="GeneID" id="108608715"/>
<proteinExistence type="predicted"/>
<name>A0ABM1NL89_DROAR</name>
<feature type="region of interest" description="Disordered" evidence="1">
    <location>
        <begin position="34"/>
        <end position="56"/>
    </location>
</feature>
<reference evidence="2" key="2">
    <citation type="journal article" date="2016" name="G3 (Bethesda)">
        <title>Genome Evolution in Three Species of Cactophilic Drosophila.</title>
        <authorList>
            <person name="Sanchez-Flores A."/>
            <person name="Penazola F."/>
            <person name="Carpinteyro-Ponce J."/>
            <person name="Nazario-Yepiz N."/>
            <person name="Abreu-Goodger C."/>
            <person name="Machado C.A."/>
            <person name="Markow T.A."/>
        </authorList>
    </citation>
    <scope>NUCLEOTIDE SEQUENCE [LARGE SCALE GENOMIC DNA]</scope>
</reference>
<accession>A0ABM1NL89</accession>
<dbReference type="RefSeq" id="XP_017855725.1">
    <property type="nucleotide sequence ID" value="XM_018000236.1"/>
</dbReference>
<gene>
    <name evidence="3" type="primary">LOC108608715</name>
</gene>
<evidence type="ECO:0000313" key="3">
    <source>
        <dbReference type="RefSeq" id="XP_017855725.1"/>
    </source>
</evidence>
<keyword evidence="2" id="KW-1185">Reference proteome</keyword>